<accession>A0A3M2S7Y6</accession>
<dbReference type="InterPro" id="IPR044053">
    <property type="entry name" value="AsaB-like"/>
</dbReference>
<keyword evidence="3" id="KW-1185">Reference proteome</keyword>
<gene>
    <name evidence="2" type="ORF">CDV36_006688</name>
</gene>
<dbReference type="PANTHER" id="PTHR34598:SF4">
    <property type="entry name" value="7ALPHA-CEPHEM-METHOXYLASE P8 CHAIN RELATED PROTEIN"/>
    <property type="match status" value="1"/>
</dbReference>
<dbReference type="AlphaFoldDB" id="A0A3M2S7Y6"/>
<dbReference type="Proteomes" id="UP000277212">
    <property type="component" value="Unassembled WGS sequence"/>
</dbReference>
<evidence type="ECO:0008006" key="4">
    <source>
        <dbReference type="Google" id="ProtNLM"/>
    </source>
</evidence>
<sequence>MQAITNEEKPVLSRIGDLTQLTENYMRGFKYSILPRSRLDLCLIPITRVRPLQLNRQASSYTIPTMTTGVFRYIDPASSLGADGSHVKPWSKVDVDQTSFKRTERKRSVINIRDAARSTPFGVDVSGFDVFTSPAKETAFTDDEAVREGYYAEVEELLRKKIPGIKKVVIFDHTIRKREKDSVRQPVQQLHVDQTPGAAEVRVRRHIEDPVEAEELIKGRYQIINVWRPIGHAATDFPLAVVDWRTTHPEDLISVDLLYPKRKDGDDHDDRGKEVRPDEATFTSTEGYEVRGETYAIAPSDKHKFYYAKDMTPEEVMLIKCFDSRSQGLPGGREGLAGLTPHTAFVDPATPADAKGRQSIEVRCLVFY</sequence>
<name>A0A3M2S7Y6_9HYPO</name>
<dbReference type="GO" id="GO:0016491">
    <property type="term" value="F:oxidoreductase activity"/>
    <property type="evidence" value="ECO:0007669"/>
    <property type="project" value="InterPro"/>
</dbReference>
<organism evidence="2 3">
    <name type="scientific">Fusarium kuroshium</name>
    <dbReference type="NCBI Taxonomy" id="2010991"/>
    <lineage>
        <taxon>Eukaryota</taxon>
        <taxon>Fungi</taxon>
        <taxon>Dikarya</taxon>
        <taxon>Ascomycota</taxon>
        <taxon>Pezizomycotina</taxon>
        <taxon>Sordariomycetes</taxon>
        <taxon>Hypocreomycetidae</taxon>
        <taxon>Hypocreales</taxon>
        <taxon>Nectriaceae</taxon>
        <taxon>Fusarium</taxon>
        <taxon>Fusarium solani species complex</taxon>
    </lineage>
</organism>
<dbReference type="PANTHER" id="PTHR34598">
    <property type="entry name" value="BLL6449 PROTEIN"/>
    <property type="match status" value="1"/>
</dbReference>
<evidence type="ECO:0000313" key="2">
    <source>
        <dbReference type="EMBL" id="RMJ13676.1"/>
    </source>
</evidence>
<comment type="similarity">
    <text evidence="1">Belongs to the asaB hydroxylase/desaturase family.</text>
</comment>
<protein>
    <recommendedName>
        <fullName evidence="4">Methyltransferase</fullName>
    </recommendedName>
</protein>
<reference evidence="2 3" key="1">
    <citation type="submission" date="2017-06" db="EMBL/GenBank/DDBJ databases">
        <title>Comparative genomic analysis of Ambrosia Fusariam Clade fungi.</title>
        <authorList>
            <person name="Stajich J.E."/>
            <person name="Carrillo J."/>
            <person name="Kijimoto T."/>
            <person name="Eskalen A."/>
            <person name="O'Donnell K."/>
            <person name="Kasson M."/>
        </authorList>
    </citation>
    <scope>NUCLEOTIDE SEQUENCE [LARGE SCALE GENOMIC DNA]</scope>
    <source>
        <strain evidence="2">UCR3666</strain>
    </source>
</reference>
<comment type="caution">
    <text evidence="2">The sequence shown here is derived from an EMBL/GenBank/DDBJ whole genome shotgun (WGS) entry which is preliminary data.</text>
</comment>
<dbReference type="STRING" id="2010991.A0A3M2S7Y6"/>
<dbReference type="OrthoDB" id="412788at2759"/>
<evidence type="ECO:0000256" key="1">
    <source>
        <dbReference type="ARBA" id="ARBA00023604"/>
    </source>
</evidence>
<dbReference type="NCBIfam" id="NF041278">
    <property type="entry name" value="CmcJ_NvfI_EfuI"/>
    <property type="match status" value="1"/>
</dbReference>
<dbReference type="EMBL" id="NKUJ01000103">
    <property type="protein sequence ID" value="RMJ13676.1"/>
    <property type="molecule type" value="Genomic_DNA"/>
</dbReference>
<proteinExistence type="inferred from homology"/>
<evidence type="ECO:0000313" key="3">
    <source>
        <dbReference type="Proteomes" id="UP000277212"/>
    </source>
</evidence>